<organism evidence="2 3">
    <name type="scientific">Hymenobacter perfusus</name>
    <dbReference type="NCBI Taxonomy" id="1236770"/>
    <lineage>
        <taxon>Bacteria</taxon>
        <taxon>Pseudomonadati</taxon>
        <taxon>Bacteroidota</taxon>
        <taxon>Cytophagia</taxon>
        <taxon>Cytophagales</taxon>
        <taxon>Hymenobacteraceae</taxon>
        <taxon>Hymenobacter</taxon>
    </lineage>
</organism>
<dbReference type="AlphaFoldDB" id="A0A3R9MHX0"/>
<gene>
    <name evidence="2" type="ORF">EI293_12605</name>
</gene>
<feature type="domain" description="Abortive infection protein-like C-terminal" evidence="1">
    <location>
        <begin position="160"/>
        <end position="236"/>
    </location>
</feature>
<proteinExistence type="predicted"/>
<comment type="caution">
    <text evidence="2">The sequence shown here is derived from an EMBL/GenBank/DDBJ whole genome shotgun (WGS) entry which is preliminary data.</text>
</comment>
<evidence type="ECO:0000313" key="3">
    <source>
        <dbReference type="Proteomes" id="UP000270291"/>
    </source>
</evidence>
<accession>A0A3R9MHX0</accession>
<dbReference type="RefSeq" id="WP_125438269.1">
    <property type="nucleotide sequence ID" value="NZ_RWIU01000004.1"/>
</dbReference>
<name>A0A3R9MHX0_9BACT</name>
<evidence type="ECO:0000259" key="1">
    <source>
        <dbReference type="Pfam" id="PF14355"/>
    </source>
</evidence>
<keyword evidence="3" id="KW-1185">Reference proteome</keyword>
<reference evidence="2 3" key="1">
    <citation type="submission" date="2018-12" db="EMBL/GenBank/DDBJ databases">
        <authorList>
            <person name="Feng G."/>
            <person name="Zhu H."/>
        </authorList>
    </citation>
    <scope>NUCLEOTIDE SEQUENCE [LARGE SCALE GENOMIC DNA]</scope>
    <source>
        <strain evidence="2 3">LMG 26000</strain>
    </source>
</reference>
<dbReference type="EMBL" id="RWIU01000004">
    <property type="protein sequence ID" value="RSK42636.1"/>
    <property type="molecule type" value="Genomic_DNA"/>
</dbReference>
<dbReference type="Proteomes" id="UP000270291">
    <property type="component" value="Unassembled WGS sequence"/>
</dbReference>
<sequence length="251" mass="28432">MKQLLEKAERLQNLMVRHATGGVELEEEYSELRREFVNHSIARNLVPSFVTDCRTLDQFWQFIKHEDGTYAGRKRFLWQSFSPLVSFCENQLSNQANQLLTNQIQTFGSEYVSQEWQKSIERLHSDVEGAITIARTLIESVCKHILEEHEISCNHVHDLPALYKQTAVCLNLSPSQHNEDIFKQILGGCFSVVNGLAGVRNQFGDSHGKSSKQIKPAKRHAELAVNLAGTMASFMIQTHLAMKDKGPGNSH</sequence>
<protein>
    <submittedName>
        <fullName evidence="2">Abortive phage resistance protein</fullName>
    </submittedName>
</protein>
<evidence type="ECO:0000313" key="2">
    <source>
        <dbReference type="EMBL" id="RSK42636.1"/>
    </source>
</evidence>
<dbReference type="OrthoDB" id="6121546at2"/>
<dbReference type="Pfam" id="PF14355">
    <property type="entry name" value="Abi_C"/>
    <property type="match status" value="1"/>
</dbReference>
<dbReference type="InterPro" id="IPR026001">
    <property type="entry name" value="Abi-like_C"/>
</dbReference>